<dbReference type="InterPro" id="IPR027039">
    <property type="entry name" value="Crtac1"/>
</dbReference>
<dbReference type="InterPro" id="IPR026444">
    <property type="entry name" value="Secre_tail"/>
</dbReference>
<dbReference type="SUPFAM" id="SSF69318">
    <property type="entry name" value="Integrin alpha N-terminal domain"/>
    <property type="match status" value="1"/>
</dbReference>
<dbReference type="Pfam" id="PF13517">
    <property type="entry name" value="FG-GAP_3"/>
    <property type="match status" value="1"/>
</dbReference>
<feature type="domain" description="ASPIC/UnbV" evidence="2">
    <location>
        <begin position="410"/>
        <end position="476"/>
    </location>
</feature>
<dbReference type="PANTHER" id="PTHR16026">
    <property type="entry name" value="CARTILAGE ACIDIC PROTEIN 1"/>
    <property type="match status" value="1"/>
</dbReference>
<name>A0AA37SUP2_9BACT</name>
<comment type="caution">
    <text evidence="4">The sequence shown here is derived from an EMBL/GenBank/DDBJ whole genome shotgun (WGS) entry which is preliminary data.</text>
</comment>
<accession>A0AA37SUP2</accession>
<dbReference type="Pfam" id="PF18962">
    <property type="entry name" value="Por_Secre_tail"/>
    <property type="match status" value="1"/>
</dbReference>
<reference evidence="4" key="2">
    <citation type="submission" date="2023-01" db="EMBL/GenBank/DDBJ databases">
        <title>Draft genome sequence of Portibacter lacus strain NBRC 108769.</title>
        <authorList>
            <person name="Sun Q."/>
            <person name="Mori K."/>
        </authorList>
    </citation>
    <scope>NUCLEOTIDE SEQUENCE</scope>
    <source>
        <strain evidence="4">NBRC 108769</strain>
    </source>
</reference>
<dbReference type="Proteomes" id="UP001156666">
    <property type="component" value="Unassembled WGS sequence"/>
</dbReference>
<feature type="domain" description="Secretion system C-terminal sorting" evidence="3">
    <location>
        <begin position="870"/>
        <end position="931"/>
    </location>
</feature>
<protein>
    <recommendedName>
        <fullName evidence="6">ASPIC/UnbV domain-containing protein</fullName>
    </recommendedName>
</protein>
<dbReference type="InterPro" id="IPR028994">
    <property type="entry name" value="Integrin_alpha_N"/>
</dbReference>
<dbReference type="InterPro" id="IPR013517">
    <property type="entry name" value="FG-GAP"/>
</dbReference>
<dbReference type="NCBIfam" id="TIGR04183">
    <property type="entry name" value="Por_Secre_tail"/>
    <property type="match status" value="1"/>
</dbReference>
<evidence type="ECO:0000259" key="3">
    <source>
        <dbReference type="Pfam" id="PF18962"/>
    </source>
</evidence>
<evidence type="ECO:0000313" key="5">
    <source>
        <dbReference type="Proteomes" id="UP001156666"/>
    </source>
</evidence>
<keyword evidence="5" id="KW-1185">Reference proteome</keyword>
<dbReference type="Gene3D" id="2.130.10.130">
    <property type="entry name" value="Integrin alpha, N-terminal"/>
    <property type="match status" value="1"/>
</dbReference>
<reference evidence="4" key="1">
    <citation type="journal article" date="2014" name="Int. J. Syst. Evol. Microbiol.">
        <title>Complete genome sequence of Corynebacterium casei LMG S-19264T (=DSM 44701T), isolated from a smear-ripened cheese.</title>
        <authorList>
            <consortium name="US DOE Joint Genome Institute (JGI-PGF)"/>
            <person name="Walter F."/>
            <person name="Albersmeier A."/>
            <person name="Kalinowski J."/>
            <person name="Ruckert C."/>
        </authorList>
    </citation>
    <scope>NUCLEOTIDE SEQUENCE</scope>
    <source>
        <strain evidence="4">NBRC 108769</strain>
    </source>
</reference>
<gene>
    <name evidence="4" type="ORF">GCM10007940_47250</name>
</gene>
<dbReference type="AlphaFoldDB" id="A0AA37SUP2"/>
<evidence type="ECO:0008006" key="6">
    <source>
        <dbReference type="Google" id="ProtNLM"/>
    </source>
</evidence>
<sequence>MYIVLKLKCLFLLLLPIYLLGQVSFQPNQKAFGNIEIHSQIPIAVVDINNDLLDDIVTLDKGNHLKVFYQSHNSEEFYAKDYGLVSTFDQLALGVGDLDNDGLKEIFVGGYYDGIKIYKAFAGSEDYLQFSKTEATFYTQNISLVDINGDGFLDLYVNDDDGPPKIFGNADGSSYEKVEWIDFGYEGEDASGNYGSIWTDFDDDGDLDLYISKCRLGVNDAADPRRINQLFVNDGLGGFLEQAGDYGLDDGEQSWVSDFADLDNDGDKDVVVINHTGGNNIYENNGDGSYSIVDTEDNWNALFEGLQLIIRDFDNDGLKDILIGGIKSKLFWNKGGLEFEEDPHFFGNKEAVSLAVGDLNNDGFWDVYNSYSNGITDENDYVADEIMINHKNDNTFFKVNLMSENGNSDAIGSTCELYGDWGVQSYELRSGESYGINNSLSVIFGLGTHSTIDSLVVKWPNGYRSVYIDLEVNNNYIVNDSDCIHKQIDLNYEEDIICSNTTLTLTSPDFAEYKWSNGSTSQTIEVENSGLYKISVTDESGCTFPSTSLYIRDVSEIAKPFISAVDPEAIYCASDMIVLETQYDSVWWNNKIKATTYLASAGEPVYATYHLCDTLTSEIYNANLFIVDTPAFSIDTIMKGDDAIFKVTGSDISWFETESAEAALAEGNEFVIANLQSDTIIFAENRVSKKIIDSIQIDLTASEFGLPPSHINGGVIFSVEHYNTILESVNSYTDTAAMRRIQIKDYWGTVIHEKEVFISPTDSVIQLGFKMQPASYYLLTTDEAYNQENLGSRSPRLFRGLYNESVYDLKSKDGNVVIQASTGTPDSYYSFYNWKTIVSALSCVSDRVGVPIIVDQSSSISSISSARLEIFPNPVDDVVFIRGDFEEDMAYHILSMDGRLLKKERMDHKIDLSSLHSGIYFLKIASEVYKIVKL</sequence>
<dbReference type="InterPro" id="IPR011519">
    <property type="entry name" value="UnbV_ASPIC"/>
</dbReference>
<organism evidence="4 5">
    <name type="scientific">Portibacter lacus</name>
    <dbReference type="NCBI Taxonomy" id="1099794"/>
    <lineage>
        <taxon>Bacteria</taxon>
        <taxon>Pseudomonadati</taxon>
        <taxon>Bacteroidota</taxon>
        <taxon>Saprospiria</taxon>
        <taxon>Saprospirales</taxon>
        <taxon>Haliscomenobacteraceae</taxon>
        <taxon>Portibacter</taxon>
    </lineage>
</organism>
<keyword evidence="1" id="KW-0732">Signal</keyword>
<dbReference type="EMBL" id="BSOH01000037">
    <property type="protein sequence ID" value="GLR20109.1"/>
    <property type="molecule type" value="Genomic_DNA"/>
</dbReference>
<evidence type="ECO:0000313" key="4">
    <source>
        <dbReference type="EMBL" id="GLR20109.1"/>
    </source>
</evidence>
<proteinExistence type="predicted"/>
<evidence type="ECO:0000259" key="2">
    <source>
        <dbReference type="Pfam" id="PF07593"/>
    </source>
</evidence>
<evidence type="ECO:0000256" key="1">
    <source>
        <dbReference type="ARBA" id="ARBA00022729"/>
    </source>
</evidence>
<dbReference type="PANTHER" id="PTHR16026:SF0">
    <property type="entry name" value="CARTILAGE ACIDIC PROTEIN 1"/>
    <property type="match status" value="1"/>
</dbReference>
<dbReference type="Pfam" id="PF07593">
    <property type="entry name" value="UnbV_ASPIC"/>
    <property type="match status" value="1"/>
</dbReference>